<proteinExistence type="inferred from homology"/>
<dbReference type="Proteomes" id="UP000177167">
    <property type="component" value="Unassembled WGS sequence"/>
</dbReference>
<evidence type="ECO:0000313" key="5">
    <source>
        <dbReference type="EMBL" id="OGN09848.1"/>
    </source>
</evidence>
<name>A0A1F8FBA7_9BACT</name>
<dbReference type="PANTHER" id="PTHR30258">
    <property type="entry name" value="TYPE II SECRETION SYSTEM PROTEIN GSPE-RELATED"/>
    <property type="match status" value="1"/>
</dbReference>
<evidence type="ECO:0000256" key="2">
    <source>
        <dbReference type="ARBA" id="ARBA00022741"/>
    </source>
</evidence>
<dbReference type="GO" id="GO:0016887">
    <property type="term" value="F:ATP hydrolysis activity"/>
    <property type="evidence" value="ECO:0007669"/>
    <property type="project" value="TreeGrafter"/>
</dbReference>
<protein>
    <recommendedName>
        <fullName evidence="4">Bacterial type II secretion system protein E domain-containing protein</fullName>
    </recommendedName>
</protein>
<dbReference type="GO" id="GO:0005886">
    <property type="term" value="C:plasma membrane"/>
    <property type="evidence" value="ECO:0007669"/>
    <property type="project" value="TreeGrafter"/>
</dbReference>
<dbReference type="EMBL" id="MGJP01000024">
    <property type="protein sequence ID" value="OGN09848.1"/>
    <property type="molecule type" value="Genomic_DNA"/>
</dbReference>
<dbReference type="CDD" id="cd01129">
    <property type="entry name" value="PulE-GspE-like"/>
    <property type="match status" value="1"/>
</dbReference>
<dbReference type="Pfam" id="PF00437">
    <property type="entry name" value="T2SSE"/>
    <property type="match status" value="1"/>
</dbReference>
<dbReference type="Gene3D" id="3.40.50.300">
    <property type="entry name" value="P-loop containing nucleotide triphosphate hydrolases"/>
    <property type="match status" value="1"/>
</dbReference>
<evidence type="ECO:0000313" key="6">
    <source>
        <dbReference type="Proteomes" id="UP000177167"/>
    </source>
</evidence>
<dbReference type="GO" id="GO:0005524">
    <property type="term" value="F:ATP binding"/>
    <property type="evidence" value="ECO:0007669"/>
    <property type="project" value="UniProtKB-KW"/>
</dbReference>
<feature type="domain" description="Bacterial type II secretion system protein E" evidence="4">
    <location>
        <begin position="14"/>
        <end position="386"/>
    </location>
</feature>
<comment type="caution">
    <text evidence="5">The sequence shown here is derived from an EMBL/GenBank/DDBJ whole genome shotgun (WGS) entry which is preliminary data.</text>
</comment>
<organism evidence="5 6">
    <name type="scientific">Candidatus Yanofskybacteria bacterium RIFCSPHIGHO2_02_FULL_41_11</name>
    <dbReference type="NCBI Taxonomy" id="1802675"/>
    <lineage>
        <taxon>Bacteria</taxon>
        <taxon>Candidatus Yanofskyibacteriota</taxon>
    </lineage>
</organism>
<dbReference type="InterPro" id="IPR001482">
    <property type="entry name" value="T2SS/T4SS_dom"/>
</dbReference>
<sequence length="393" mass="44429">MIKSSENFELNKDVPSLVNSIFIKAIENRASDIHFEPEDFNLNVRFRIDGLLYLIDKLDKNLEKASISRIKVLSQLDITEYRLPQDGHLEFRHQNRLHNMRVSTFPTVRGEAVVLRILDREDIVMKIEDLGLDPNQLTTVQKLITHPFGIILITGPMGSGKTSFLYSVLNTIGTPDKNIITIEDPIEFNMPNIRQSQVKESIGLDFTKAMRSIARQDPNIIMLGEIRDPDTAHITFQAALSGVLVLTTFHTFDVPGLIIRMLEMGIPRSVLAHAIKGVISMRLVRKICPQCKSPRLYSSNEDGNIQLNTSNSLRNGCSLCHSIGYYGRIGIFEVIPFDNETQLKILEGLSASEMQAFFDQKKHKSLRQSAIDKINEDITTAEEVMRIIGPESR</sequence>
<evidence type="ECO:0000256" key="3">
    <source>
        <dbReference type="ARBA" id="ARBA00022840"/>
    </source>
</evidence>
<evidence type="ECO:0000256" key="1">
    <source>
        <dbReference type="ARBA" id="ARBA00006611"/>
    </source>
</evidence>
<dbReference type="SUPFAM" id="SSF52540">
    <property type="entry name" value="P-loop containing nucleoside triphosphate hydrolases"/>
    <property type="match status" value="1"/>
</dbReference>
<reference evidence="5 6" key="1">
    <citation type="journal article" date="2016" name="Nat. Commun.">
        <title>Thousands of microbial genomes shed light on interconnected biogeochemical processes in an aquifer system.</title>
        <authorList>
            <person name="Anantharaman K."/>
            <person name="Brown C.T."/>
            <person name="Hug L.A."/>
            <person name="Sharon I."/>
            <person name="Castelle C.J."/>
            <person name="Probst A.J."/>
            <person name="Thomas B.C."/>
            <person name="Singh A."/>
            <person name="Wilkins M.J."/>
            <person name="Karaoz U."/>
            <person name="Brodie E.L."/>
            <person name="Williams K.H."/>
            <person name="Hubbard S.S."/>
            <person name="Banfield J.F."/>
        </authorList>
    </citation>
    <scope>NUCLEOTIDE SEQUENCE [LARGE SCALE GENOMIC DNA]</scope>
</reference>
<gene>
    <name evidence="5" type="ORF">A3J46_04665</name>
</gene>
<dbReference type="AlphaFoldDB" id="A0A1F8FBA7"/>
<dbReference type="Gene3D" id="3.30.450.90">
    <property type="match status" value="1"/>
</dbReference>
<evidence type="ECO:0000259" key="4">
    <source>
        <dbReference type="Pfam" id="PF00437"/>
    </source>
</evidence>
<accession>A0A1F8FBA7</accession>
<keyword evidence="3" id="KW-0067">ATP-binding</keyword>
<dbReference type="InterPro" id="IPR027417">
    <property type="entry name" value="P-loop_NTPase"/>
</dbReference>
<keyword evidence="2" id="KW-0547">Nucleotide-binding</keyword>
<comment type="similarity">
    <text evidence="1">Belongs to the GSP E family.</text>
</comment>
<dbReference type="PANTHER" id="PTHR30258:SF2">
    <property type="entry name" value="COMG OPERON PROTEIN 1"/>
    <property type="match status" value="1"/>
</dbReference>